<evidence type="ECO:0000256" key="2">
    <source>
        <dbReference type="SAM" id="Phobius"/>
    </source>
</evidence>
<evidence type="ECO:0000256" key="1">
    <source>
        <dbReference type="SAM" id="MobiDB-lite"/>
    </source>
</evidence>
<keyword evidence="2" id="KW-0812">Transmembrane</keyword>
<feature type="transmembrane region" description="Helical" evidence="2">
    <location>
        <begin position="21"/>
        <end position="42"/>
    </location>
</feature>
<evidence type="ECO:0000313" key="3">
    <source>
        <dbReference type="EMBL" id="KAK3297916.1"/>
    </source>
</evidence>
<evidence type="ECO:0000313" key="4">
    <source>
        <dbReference type="Proteomes" id="UP001278766"/>
    </source>
</evidence>
<proteinExistence type="predicted"/>
<dbReference type="AlphaFoldDB" id="A0AAE0LU64"/>
<dbReference type="GeneID" id="87840586"/>
<sequence>MVYVASRLEVSMASRVRGPPAWLAFVVVPAVLLVAVVVFPPLPLLLVLVEDDLAPGGEDDRHMSAHVCSALMALAAAARQGLAGLEHLRRLGASAALLGWVLILLPMGGMPPPCACPASGPEGGVIAAVASAPKPPASHGSQASMSEREGGPESVKNSDNDEAVTPSPNSDSSLPPGDVPALPDGLR</sequence>
<feature type="region of interest" description="Disordered" evidence="1">
    <location>
        <begin position="130"/>
        <end position="187"/>
    </location>
</feature>
<reference evidence="3" key="2">
    <citation type="submission" date="2023-06" db="EMBL/GenBank/DDBJ databases">
        <authorList>
            <consortium name="Lawrence Berkeley National Laboratory"/>
            <person name="Haridas S."/>
            <person name="Hensen N."/>
            <person name="Bonometti L."/>
            <person name="Westerberg I."/>
            <person name="Brannstrom I.O."/>
            <person name="Guillou S."/>
            <person name="Cros-Aarteil S."/>
            <person name="Calhoun S."/>
            <person name="Kuo A."/>
            <person name="Mondo S."/>
            <person name="Pangilinan J."/>
            <person name="Riley R."/>
            <person name="Labutti K."/>
            <person name="Andreopoulos B."/>
            <person name="Lipzen A."/>
            <person name="Chen C."/>
            <person name="Yanf M."/>
            <person name="Daum C."/>
            <person name="Ng V."/>
            <person name="Clum A."/>
            <person name="Steindorff A."/>
            <person name="Ohm R."/>
            <person name="Martin F."/>
            <person name="Silar P."/>
            <person name="Natvig D."/>
            <person name="Lalanne C."/>
            <person name="Gautier V."/>
            <person name="Ament-Velasquez S.L."/>
            <person name="Kruys A."/>
            <person name="Hutchinson M.I."/>
            <person name="Powell A.J."/>
            <person name="Barry K."/>
            <person name="Miller A.N."/>
            <person name="Grigoriev I.V."/>
            <person name="Debuchy R."/>
            <person name="Gladieux P."/>
            <person name="Thoren M.H."/>
            <person name="Johannesson H."/>
        </authorList>
    </citation>
    <scope>NUCLEOTIDE SEQUENCE</scope>
    <source>
        <strain evidence="3">CBS 168.71</strain>
    </source>
</reference>
<feature type="compositionally biased region" description="Basic and acidic residues" evidence="1">
    <location>
        <begin position="146"/>
        <end position="159"/>
    </location>
</feature>
<reference evidence="3" key="1">
    <citation type="journal article" date="2023" name="Mol. Phylogenet. Evol.">
        <title>Genome-scale phylogeny and comparative genomics of the fungal order Sordariales.</title>
        <authorList>
            <person name="Hensen N."/>
            <person name="Bonometti L."/>
            <person name="Westerberg I."/>
            <person name="Brannstrom I.O."/>
            <person name="Guillou S."/>
            <person name="Cros-Aarteil S."/>
            <person name="Calhoun S."/>
            <person name="Haridas S."/>
            <person name="Kuo A."/>
            <person name="Mondo S."/>
            <person name="Pangilinan J."/>
            <person name="Riley R."/>
            <person name="LaButti K."/>
            <person name="Andreopoulos B."/>
            <person name="Lipzen A."/>
            <person name="Chen C."/>
            <person name="Yan M."/>
            <person name="Daum C."/>
            <person name="Ng V."/>
            <person name="Clum A."/>
            <person name="Steindorff A."/>
            <person name="Ohm R.A."/>
            <person name="Martin F."/>
            <person name="Silar P."/>
            <person name="Natvig D.O."/>
            <person name="Lalanne C."/>
            <person name="Gautier V."/>
            <person name="Ament-Velasquez S.L."/>
            <person name="Kruys A."/>
            <person name="Hutchinson M.I."/>
            <person name="Powell A.J."/>
            <person name="Barry K."/>
            <person name="Miller A.N."/>
            <person name="Grigoriev I.V."/>
            <person name="Debuchy R."/>
            <person name="Gladieux P."/>
            <person name="Hiltunen Thoren M."/>
            <person name="Johannesson H."/>
        </authorList>
    </citation>
    <scope>NUCLEOTIDE SEQUENCE</scope>
    <source>
        <strain evidence="3">CBS 168.71</strain>
    </source>
</reference>
<dbReference type="EMBL" id="JAUEPN010000003">
    <property type="protein sequence ID" value="KAK3297916.1"/>
    <property type="molecule type" value="Genomic_DNA"/>
</dbReference>
<organism evidence="3 4">
    <name type="scientific">Chaetomium fimeti</name>
    <dbReference type="NCBI Taxonomy" id="1854472"/>
    <lineage>
        <taxon>Eukaryota</taxon>
        <taxon>Fungi</taxon>
        <taxon>Dikarya</taxon>
        <taxon>Ascomycota</taxon>
        <taxon>Pezizomycotina</taxon>
        <taxon>Sordariomycetes</taxon>
        <taxon>Sordariomycetidae</taxon>
        <taxon>Sordariales</taxon>
        <taxon>Chaetomiaceae</taxon>
        <taxon>Chaetomium</taxon>
    </lineage>
</organism>
<dbReference type="Proteomes" id="UP001278766">
    <property type="component" value="Unassembled WGS sequence"/>
</dbReference>
<keyword evidence="2" id="KW-1133">Transmembrane helix</keyword>
<gene>
    <name evidence="3" type="ORF">B0H64DRAFT_393390</name>
</gene>
<comment type="caution">
    <text evidence="3">The sequence shown here is derived from an EMBL/GenBank/DDBJ whole genome shotgun (WGS) entry which is preliminary data.</text>
</comment>
<keyword evidence="4" id="KW-1185">Reference proteome</keyword>
<accession>A0AAE0LU64</accession>
<dbReference type="RefSeq" id="XP_062661430.1">
    <property type="nucleotide sequence ID" value="XM_062803638.1"/>
</dbReference>
<keyword evidence="2" id="KW-0472">Membrane</keyword>
<protein>
    <submittedName>
        <fullName evidence="3">Uncharacterized protein</fullName>
    </submittedName>
</protein>
<name>A0AAE0LU64_9PEZI</name>